<organism evidence="2 3">
    <name type="scientific">Ostreococcus lucimarinus (strain CCE9901)</name>
    <dbReference type="NCBI Taxonomy" id="436017"/>
    <lineage>
        <taxon>Eukaryota</taxon>
        <taxon>Viridiplantae</taxon>
        <taxon>Chlorophyta</taxon>
        <taxon>Mamiellophyceae</taxon>
        <taxon>Mamiellales</taxon>
        <taxon>Bathycoccaceae</taxon>
        <taxon>Ostreococcus</taxon>
    </lineage>
</organism>
<dbReference type="OMA" id="RFHAFHE"/>
<dbReference type="eggNOG" id="KOG2152">
    <property type="taxonomic scope" value="Eukaryota"/>
</dbReference>
<name>A4S4N7_OSTLU</name>
<dbReference type="GeneID" id="5004591"/>
<feature type="compositionally biased region" description="Basic residues" evidence="1">
    <location>
        <begin position="114"/>
        <end position="126"/>
    </location>
</feature>
<dbReference type="Gramene" id="ABO98593">
    <property type="protein sequence ID" value="ABO98593"/>
    <property type="gene ID" value="OSTLU_26474"/>
</dbReference>
<dbReference type="OrthoDB" id="78088at2759"/>
<dbReference type="AlphaFoldDB" id="A4S4N7"/>
<dbReference type="STRING" id="436017.A4S4N7"/>
<reference evidence="2 3" key="1">
    <citation type="journal article" date="2007" name="Proc. Natl. Acad. Sci. U.S.A.">
        <title>The tiny eukaryote Ostreococcus provides genomic insights into the paradox of plankton speciation.</title>
        <authorList>
            <person name="Palenik B."/>
            <person name="Grimwood J."/>
            <person name="Aerts A."/>
            <person name="Rouze P."/>
            <person name="Salamov A."/>
            <person name="Putnam N."/>
            <person name="Dupont C."/>
            <person name="Jorgensen R."/>
            <person name="Derelle E."/>
            <person name="Rombauts S."/>
            <person name="Zhou K."/>
            <person name="Otillar R."/>
            <person name="Merchant S.S."/>
            <person name="Podell S."/>
            <person name="Gaasterland T."/>
            <person name="Napoli C."/>
            <person name="Gendler K."/>
            <person name="Manuell A."/>
            <person name="Tai V."/>
            <person name="Vallon O."/>
            <person name="Piganeau G."/>
            <person name="Jancek S."/>
            <person name="Heijde M."/>
            <person name="Jabbari K."/>
            <person name="Bowler C."/>
            <person name="Lohr M."/>
            <person name="Robbens S."/>
            <person name="Werner G."/>
            <person name="Dubchak I."/>
            <person name="Pazour G.J."/>
            <person name="Ren Q."/>
            <person name="Paulsen I."/>
            <person name="Delwiche C."/>
            <person name="Schmutz J."/>
            <person name="Rokhsar D."/>
            <person name="Van de Peer Y."/>
            <person name="Moreau H."/>
            <person name="Grigoriev I.V."/>
        </authorList>
    </citation>
    <scope>NUCLEOTIDE SEQUENCE [LARGE SCALE GENOMIC DNA]</scope>
    <source>
        <strain evidence="2 3">CCE9901</strain>
    </source>
</reference>
<feature type="region of interest" description="Disordered" evidence="1">
    <location>
        <begin position="43"/>
        <end position="67"/>
    </location>
</feature>
<dbReference type="Proteomes" id="UP000001568">
    <property type="component" value="Chromosome 11"/>
</dbReference>
<proteinExistence type="predicted"/>
<feature type="compositionally biased region" description="Acidic residues" evidence="1">
    <location>
        <begin position="243"/>
        <end position="259"/>
    </location>
</feature>
<dbReference type="Gene3D" id="1.25.10.10">
    <property type="entry name" value="Leucine-rich Repeat Variant"/>
    <property type="match status" value="2"/>
</dbReference>
<protein>
    <recommendedName>
        <fullName evidence="4">Wings apart-like protein C-terminal domain-containing protein</fullName>
    </recommendedName>
</protein>
<dbReference type="HOGENOM" id="CLU_343022_0_0_1"/>
<dbReference type="EMBL" id="CP000591">
    <property type="protein sequence ID" value="ABO98593.1"/>
    <property type="molecule type" value="Genomic_DNA"/>
</dbReference>
<dbReference type="InterPro" id="IPR039874">
    <property type="entry name" value="WAPL"/>
</dbReference>
<evidence type="ECO:0000256" key="1">
    <source>
        <dbReference type="SAM" id="MobiDB-lite"/>
    </source>
</evidence>
<dbReference type="PANTHER" id="PTHR22100">
    <property type="entry name" value="WINGS APART-LIKE PROTEIN HOMOLOG"/>
    <property type="match status" value="1"/>
</dbReference>
<feature type="region of interest" description="Disordered" evidence="1">
    <location>
        <begin position="206"/>
        <end position="266"/>
    </location>
</feature>
<evidence type="ECO:0000313" key="2">
    <source>
        <dbReference type="EMBL" id="ABO98593.1"/>
    </source>
</evidence>
<evidence type="ECO:0008006" key="4">
    <source>
        <dbReference type="Google" id="ProtNLM"/>
    </source>
</evidence>
<dbReference type="PANTHER" id="PTHR22100:SF13">
    <property type="entry name" value="WINGS APART-LIKE PROTEIN HOMOLOG"/>
    <property type="match status" value="1"/>
</dbReference>
<accession>A4S4N7</accession>
<keyword evidence="3" id="KW-1185">Reference proteome</keyword>
<sequence>MRGNRCAATARATDDLGARTAAAVCDDDPFAFGARARALFEDIDGETLAEDDDDDDDDARRGDARRIGRGVSVFEKVRREKAGTTMTATTATTATATATAEEEEEDAFDEPRAKAKANAKKPAKAKAGRERAREKTARDGGDDDVMVVDDDVGECARPAEDLFDEVAATGDKRAKREVKTLARPKKRVVEAPAAVVETHAVMPAPSARAKASTTGRIRASTSAAASAPPPAKKKKVSLKEFAGEEDGDEGGFDDGEGDDDHGLVPQSGAQLADIDEANYAVSGLSTVRDVKEKMRCVGVLANLMGNQRTRRLLASYGIPMKIIKAAQDAAMAPHAPNALKFGAAALLYLAASDLRAPATDAMRSVKSANAIRALLRPASSSDDALYLKTANTVRSALKALKFLPNEAKDAPTLALLVAHQTLKGEQDAVLASGSGPGAGDVENSFRTILANQGAVLATCELVAQATTTLSKFGGACFVASASASTNDSVDDESTIEEYEQSAARVIARLFRASRVLECVSFESPAACAVISTSALGGSKRDDTNADVRPLDLLAVSTTRLAPEDGLNSSRGDGRGVESATTTAAIDIPSPSPVKSRIPGGITMTPPSTPGAVRVAGTSYDDNDGLTPLSSPVPIGLMQTAATRDNAAAIQWLADNVRTPVKGGSHNARTACRALVEALPTLAAATTASVVGAKKGDVVQGIEIRYNAAIAVDHRVAVGALKSALCTLTNVTNENKEGCDAVVGEDSRGLLVIASLIPWLALSIEGFTLRDAKERKRTRTPTDDSGSSLLNAALVLLVNIVEADATTADVLRNAMVRLPGDSSRGASFVEALTMLYLQSGGADEDEDEGEKETAEEAQHLTADMIKSYSSKTNGDDLILQAYCGLLLAFLIEDDAALRAEVTSTFPEKPQGTSRLKPLADTLERFHAFHESLNSISAASSERLVKVVTWLR</sequence>
<evidence type="ECO:0000313" key="3">
    <source>
        <dbReference type="Proteomes" id="UP000001568"/>
    </source>
</evidence>
<dbReference type="InterPro" id="IPR011989">
    <property type="entry name" value="ARM-like"/>
</dbReference>
<gene>
    <name evidence="2" type="ORF">OSTLU_26474</name>
</gene>
<feature type="compositionally biased region" description="Acidic residues" evidence="1">
    <location>
        <begin position="43"/>
        <end position="57"/>
    </location>
</feature>
<feature type="region of interest" description="Disordered" evidence="1">
    <location>
        <begin position="79"/>
        <end position="148"/>
    </location>
</feature>
<feature type="compositionally biased region" description="Basic and acidic residues" evidence="1">
    <location>
        <begin position="127"/>
        <end position="140"/>
    </location>
</feature>
<feature type="compositionally biased region" description="Low complexity" evidence="1">
    <location>
        <begin position="84"/>
        <end position="99"/>
    </location>
</feature>
<dbReference type="KEGG" id="olu:OSTLU_26474"/>
<feature type="region of interest" description="Disordered" evidence="1">
    <location>
        <begin position="585"/>
        <end position="609"/>
    </location>
</feature>
<dbReference type="RefSeq" id="XP_001420300.1">
    <property type="nucleotide sequence ID" value="XM_001420263.1"/>
</dbReference>